<dbReference type="Proteomes" id="UP001152747">
    <property type="component" value="Unassembled WGS sequence"/>
</dbReference>
<dbReference type="EMBL" id="CANHGI010000003">
    <property type="protein sequence ID" value="CAI5445690.1"/>
    <property type="molecule type" value="Genomic_DNA"/>
</dbReference>
<feature type="domain" description="Ricin B lectin" evidence="4">
    <location>
        <begin position="5"/>
        <end position="89"/>
    </location>
</feature>
<evidence type="ECO:0000256" key="1">
    <source>
        <dbReference type="ARBA" id="ARBA00001936"/>
    </source>
</evidence>
<name>A0A9P1N2Q3_9PELO</name>
<dbReference type="PROSITE" id="PS50231">
    <property type="entry name" value="RICIN_B_LECTIN"/>
    <property type="match status" value="1"/>
</dbReference>
<dbReference type="AlphaFoldDB" id="A0A9P1N2Q3"/>
<dbReference type="InterPro" id="IPR035992">
    <property type="entry name" value="Ricin_B-like_lectins"/>
</dbReference>
<dbReference type="InterPro" id="IPR000772">
    <property type="entry name" value="Ricin_B_lectin"/>
</dbReference>
<evidence type="ECO:0000313" key="6">
    <source>
        <dbReference type="Proteomes" id="UP001152747"/>
    </source>
</evidence>
<dbReference type="GO" id="GO:0046872">
    <property type="term" value="F:metal ion binding"/>
    <property type="evidence" value="ECO:0007669"/>
    <property type="project" value="UniProtKB-KW"/>
</dbReference>
<evidence type="ECO:0000259" key="4">
    <source>
        <dbReference type="Pfam" id="PF00652"/>
    </source>
</evidence>
<reference evidence="5" key="1">
    <citation type="submission" date="2022-11" db="EMBL/GenBank/DDBJ databases">
        <authorList>
            <person name="Kikuchi T."/>
        </authorList>
    </citation>
    <scope>NUCLEOTIDE SEQUENCE</scope>
    <source>
        <strain evidence="5">PS1010</strain>
    </source>
</reference>
<accession>A0A9P1N2Q3</accession>
<organism evidence="5 6">
    <name type="scientific">Caenorhabditis angaria</name>
    <dbReference type="NCBI Taxonomy" id="860376"/>
    <lineage>
        <taxon>Eukaryota</taxon>
        <taxon>Metazoa</taxon>
        <taxon>Ecdysozoa</taxon>
        <taxon>Nematoda</taxon>
        <taxon>Chromadorea</taxon>
        <taxon>Rhabditida</taxon>
        <taxon>Rhabditina</taxon>
        <taxon>Rhabditomorpha</taxon>
        <taxon>Rhabditoidea</taxon>
        <taxon>Rhabditidae</taxon>
        <taxon>Peloderinae</taxon>
        <taxon>Caenorhabditis</taxon>
    </lineage>
</organism>
<evidence type="ECO:0000256" key="2">
    <source>
        <dbReference type="ARBA" id="ARBA00022723"/>
    </source>
</evidence>
<evidence type="ECO:0000256" key="3">
    <source>
        <dbReference type="ARBA" id="ARBA00023211"/>
    </source>
</evidence>
<sequence>MFNKRLWLYTTDFRLRTDEHLCLSNVQLQYQSRTWQIQLKECAGNPNEYWDYESGKLRNRESGLCLTLPTIFDNSKDELNPPIVEKCARFGDEFEKQQWIFRDVKWLKL</sequence>
<keyword evidence="6" id="KW-1185">Reference proteome</keyword>
<comment type="caution">
    <text evidence="5">The sequence shown here is derived from an EMBL/GenBank/DDBJ whole genome shotgun (WGS) entry which is preliminary data.</text>
</comment>
<dbReference type="OrthoDB" id="5988548at2759"/>
<protein>
    <recommendedName>
        <fullName evidence="4">Ricin B lectin domain-containing protein</fullName>
    </recommendedName>
</protein>
<gene>
    <name evidence="5" type="ORF">CAMP_LOCUS8327</name>
</gene>
<keyword evidence="3" id="KW-0464">Manganese</keyword>
<proteinExistence type="predicted"/>
<dbReference type="Gene3D" id="2.80.10.50">
    <property type="match status" value="1"/>
</dbReference>
<keyword evidence="2" id="KW-0479">Metal-binding</keyword>
<evidence type="ECO:0000313" key="5">
    <source>
        <dbReference type="EMBL" id="CAI5445690.1"/>
    </source>
</evidence>
<dbReference type="SUPFAM" id="SSF50370">
    <property type="entry name" value="Ricin B-like lectins"/>
    <property type="match status" value="1"/>
</dbReference>
<comment type="cofactor">
    <cofactor evidence="1">
        <name>Mn(2+)</name>
        <dbReference type="ChEBI" id="CHEBI:29035"/>
    </cofactor>
</comment>
<dbReference type="Pfam" id="PF00652">
    <property type="entry name" value="Ricin_B_lectin"/>
    <property type="match status" value="1"/>
</dbReference>